<accession>A0A812PH04</accession>
<feature type="chain" id="PRO_5032870536" evidence="2">
    <location>
        <begin position="19"/>
        <end position="620"/>
    </location>
</feature>
<protein>
    <submittedName>
        <fullName evidence="3">Uncharacterized protein</fullName>
    </submittedName>
</protein>
<feature type="compositionally biased region" description="Polar residues" evidence="1">
    <location>
        <begin position="210"/>
        <end position="222"/>
    </location>
</feature>
<evidence type="ECO:0000256" key="1">
    <source>
        <dbReference type="SAM" id="MobiDB-lite"/>
    </source>
</evidence>
<name>A0A812PH04_9DINO</name>
<keyword evidence="2" id="KW-0732">Signal</keyword>
<feature type="signal peptide" evidence="2">
    <location>
        <begin position="1"/>
        <end position="18"/>
    </location>
</feature>
<gene>
    <name evidence="3" type="ORF">SNAT2548_LOCUS19196</name>
</gene>
<proteinExistence type="predicted"/>
<evidence type="ECO:0000256" key="2">
    <source>
        <dbReference type="SAM" id="SignalP"/>
    </source>
</evidence>
<evidence type="ECO:0000313" key="3">
    <source>
        <dbReference type="EMBL" id="CAE7358775.1"/>
    </source>
</evidence>
<feature type="region of interest" description="Disordered" evidence="1">
    <location>
        <begin position="487"/>
        <end position="509"/>
    </location>
</feature>
<evidence type="ECO:0000313" key="4">
    <source>
        <dbReference type="Proteomes" id="UP000604046"/>
    </source>
</evidence>
<organism evidence="3 4">
    <name type="scientific">Symbiodinium natans</name>
    <dbReference type="NCBI Taxonomy" id="878477"/>
    <lineage>
        <taxon>Eukaryota</taxon>
        <taxon>Sar</taxon>
        <taxon>Alveolata</taxon>
        <taxon>Dinophyceae</taxon>
        <taxon>Suessiales</taxon>
        <taxon>Symbiodiniaceae</taxon>
        <taxon>Symbiodinium</taxon>
    </lineage>
</organism>
<dbReference type="AlphaFoldDB" id="A0A812PH04"/>
<reference evidence="3" key="1">
    <citation type="submission" date="2021-02" db="EMBL/GenBank/DDBJ databases">
        <authorList>
            <person name="Dougan E. K."/>
            <person name="Rhodes N."/>
            <person name="Thang M."/>
            <person name="Chan C."/>
        </authorList>
    </citation>
    <scope>NUCLEOTIDE SEQUENCE</scope>
</reference>
<dbReference type="OrthoDB" id="406862at2759"/>
<dbReference type="EMBL" id="CAJNDS010002169">
    <property type="protein sequence ID" value="CAE7358775.1"/>
    <property type="molecule type" value="Genomic_DNA"/>
</dbReference>
<feature type="region of interest" description="Disordered" evidence="1">
    <location>
        <begin position="208"/>
        <end position="232"/>
    </location>
</feature>
<dbReference type="Proteomes" id="UP000604046">
    <property type="component" value="Unassembled WGS sequence"/>
</dbReference>
<comment type="caution">
    <text evidence="3">The sequence shown here is derived from an EMBL/GenBank/DDBJ whole genome shotgun (WGS) entry which is preliminary data.</text>
</comment>
<keyword evidence="4" id="KW-1185">Reference proteome</keyword>
<sequence>MTMTWNCFIGLLARLAIALSADSSPGASCDDLADGALVQLSHRGARLNRSESVEEQFGTDKVISTLANAKLCRLIRNPTGKGPICTELDCSDPVFAMCCPRQCGVHPPSSCTGFNPACQVRKAACEMVLFLADDANPLLQPQLYVAPGTYYPADPGDVTTADMGGYDQNLWQVLQNLTSICLGDGFLWLRNQSSFIKSRANFSGYDEQTENLTNTCPTNPESQADDEEGKDSMQAGVRTVIKTAVGIDTYVVDMALGGGVAGVIAGNIFSSAMGLAQGQTNGAPTNPCTYAKKNKWGECVWGQVQQYVERYVTSYVQKALQKYNKGQLRMKMSALNFQLAQIKKAYLDNSGDPKALSNVVNTMGNLFVTVTKEVAFFVDSQLLTPFLSISLNVQGLVLSSKRLRSPFHFKALAGSAVCYAKVVLKRATYLMQSRMAELKGIQVNRTSLRGDGHHWRYYYSGPYDAECQTTENDALKDSPYICDPEYGESHTPHHSLPQNRQGKGDCGNSEGSKGNIAWKNWMFHQAFVRRMQQQTWGKFLEPVVSWLEIAQNLEANASTLNFTARDWVCKKGVVPPPVADVANLSNPSAGVDPTPLVQMFASCPFEIERRRRSWHMCSLH</sequence>